<accession>E4V0D8</accession>
<gene>
    <name evidence="2" type="ORF">MGYG_06072</name>
</gene>
<dbReference type="OrthoDB" id="4207404at2759"/>
<reference evidence="3" key="1">
    <citation type="journal article" date="2012" name="MBio">
        <title>Comparative genome analysis of Trichophyton rubrum and related dermatophytes reveals candidate genes involved in infection.</title>
        <authorList>
            <person name="Martinez D.A."/>
            <person name="Oliver B.G."/>
            <person name="Graeser Y."/>
            <person name="Goldberg J.M."/>
            <person name="Li W."/>
            <person name="Martinez-Rossi N.M."/>
            <person name="Monod M."/>
            <person name="Shelest E."/>
            <person name="Barton R.C."/>
            <person name="Birch E."/>
            <person name="Brakhage A.A."/>
            <person name="Chen Z."/>
            <person name="Gurr S.J."/>
            <person name="Heiman D."/>
            <person name="Heitman J."/>
            <person name="Kosti I."/>
            <person name="Rossi A."/>
            <person name="Saif S."/>
            <person name="Samalova M."/>
            <person name="Saunders C.W."/>
            <person name="Shea T."/>
            <person name="Summerbell R.C."/>
            <person name="Xu J."/>
            <person name="Young S."/>
            <person name="Zeng Q."/>
            <person name="Birren B.W."/>
            <person name="Cuomo C.A."/>
            <person name="White T.C."/>
        </authorList>
    </citation>
    <scope>NUCLEOTIDE SEQUENCE [LARGE SCALE GENOMIC DNA]</scope>
    <source>
        <strain evidence="3">ATCC MYA-4604 / CBS 118893</strain>
    </source>
</reference>
<dbReference type="VEuPathDB" id="FungiDB:MGYG_06072"/>
<dbReference type="AlphaFoldDB" id="E4V0D8"/>
<evidence type="ECO:0000313" key="3">
    <source>
        <dbReference type="Proteomes" id="UP000002669"/>
    </source>
</evidence>
<organism evidence="3">
    <name type="scientific">Arthroderma gypseum (strain ATCC MYA-4604 / CBS 118893)</name>
    <name type="common">Microsporum gypseum</name>
    <dbReference type="NCBI Taxonomy" id="535722"/>
    <lineage>
        <taxon>Eukaryota</taxon>
        <taxon>Fungi</taxon>
        <taxon>Dikarya</taxon>
        <taxon>Ascomycota</taxon>
        <taxon>Pezizomycotina</taxon>
        <taxon>Eurotiomycetes</taxon>
        <taxon>Eurotiomycetidae</taxon>
        <taxon>Onygenales</taxon>
        <taxon>Arthrodermataceae</taxon>
        <taxon>Nannizzia</taxon>
    </lineage>
</organism>
<dbReference type="HOGENOM" id="CLU_1360111_0_0_1"/>
<evidence type="ECO:0000313" key="2">
    <source>
        <dbReference type="EMBL" id="EFR03075.1"/>
    </source>
</evidence>
<dbReference type="GeneID" id="10026781"/>
<dbReference type="STRING" id="535722.E4V0D8"/>
<dbReference type="Pfam" id="PF20516">
    <property type="entry name" value="PDDEXK_12"/>
    <property type="match status" value="1"/>
</dbReference>
<dbReference type="Proteomes" id="UP000002669">
    <property type="component" value="Unassembled WGS sequence"/>
</dbReference>
<dbReference type="EMBL" id="DS989826">
    <property type="protein sequence ID" value="EFR03075.1"/>
    <property type="molecule type" value="Genomic_DNA"/>
</dbReference>
<name>E4V0D8_ARTGP</name>
<dbReference type="RefSeq" id="XP_003171529.1">
    <property type="nucleotide sequence ID" value="XM_003171481.1"/>
</dbReference>
<sequence length="201" mass="22640">MEAQFLQPSNDFEAFQIPSTEDEVYFGKLRAAYKRATTAFTCFEDEDGWSVVIRDMFDAVIGRHRNSMLRVSEVVDHHTTSKTVDWIVSFNSGYPSIVKAKSLDGSFNESMVQLATWVSAGLEKTSQLQALTEELPHQPKRDILSVLGISIVGHIWYLVFAVKSKDGVEIKNWGDGVYWPWLRDTILKPPAQLPADGEPSD</sequence>
<feature type="domain" description="PD-(D/E)XK nuclease-like" evidence="1">
    <location>
        <begin position="98"/>
        <end position="166"/>
    </location>
</feature>
<proteinExistence type="predicted"/>
<keyword evidence="3" id="KW-1185">Reference proteome</keyword>
<protein>
    <recommendedName>
        <fullName evidence="1">PD-(D/E)XK nuclease-like domain-containing protein</fullName>
    </recommendedName>
</protein>
<dbReference type="eggNOG" id="ENOG502SSXD">
    <property type="taxonomic scope" value="Eukaryota"/>
</dbReference>
<evidence type="ECO:0000259" key="1">
    <source>
        <dbReference type="Pfam" id="PF20516"/>
    </source>
</evidence>
<dbReference type="InParanoid" id="E4V0D8"/>
<dbReference type="InterPro" id="IPR046797">
    <property type="entry name" value="PDDEXK_12"/>
</dbReference>